<evidence type="ECO:0000256" key="17">
    <source>
        <dbReference type="ARBA" id="ARBA00023014"/>
    </source>
</evidence>
<evidence type="ECO:0000256" key="2">
    <source>
        <dbReference type="ARBA" id="ARBA00001966"/>
    </source>
</evidence>
<dbReference type="GO" id="GO:0005886">
    <property type="term" value="C:plasma membrane"/>
    <property type="evidence" value="ECO:0007669"/>
    <property type="project" value="UniProtKB-SubCell"/>
</dbReference>
<comment type="caution">
    <text evidence="24">The sequence shown here is derived from an EMBL/GenBank/DDBJ whole genome shotgun (WGS) entry which is preliminary data.</text>
</comment>
<keyword evidence="17" id="KW-0411">Iron-sulfur</keyword>
<dbReference type="Pfam" id="PF00989">
    <property type="entry name" value="PAS"/>
    <property type="match status" value="1"/>
</dbReference>
<dbReference type="EC" id="2.7.13.3" evidence="20"/>
<comment type="cofactor">
    <cofactor evidence="2">
        <name>[4Fe-4S] cluster</name>
        <dbReference type="ChEBI" id="CHEBI:49883"/>
    </cofactor>
</comment>
<dbReference type="EMBL" id="SWLG01000007">
    <property type="protein sequence ID" value="TLS37271.1"/>
    <property type="molecule type" value="Genomic_DNA"/>
</dbReference>
<gene>
    <name evidence="24" type="ORF">FCL54_12165</name>
</gene>
<evidence type="ECO:0000256" key="6">
    <source>
        <dbReference type="ARBA" id="ARBA00022485"/>
    </source>
</evidence>
<sequence>MENNNKHSRFLDQIYEYIQDGIIVMNHDRVILEMNPAAERLTGWALYDRVPYCSFCEKREVKPDEERCYLISRDEVPYFLSEMPTYHGRTIDVEMSTAKMFHDENTGERHYLLVLRDQAIKKKEEEARISKLMIKKLTEAQELEHKRLAQELHDGVGQSLYSISIALDAIEKHVHDQELLTYFHEVRDELDKVMTDVKAYAYQLRPKSLDQLGLIPTIEMLVRSVETKMLNATIDFHTNISRRFDSMIEINLYRIVQEALHNIMKYSSASLVEVTVKRLEQGIYVSIIDNGVGFNRDDNKEGLGIKHMEERVNQLNGKIDIRSSKGKGTSIVILIPQEQVGLHD</sequence>
<evidence type="ECO:0000256" key="19">
    <source>
        <dbReference type="ARBA" id="ARBA00024827"/>
    </source>
</evidence>
<dbReference type="InterPro" id="IPR036890">
    <property type="entry name" value="HATPase_C_sf"/>
</dbReference>
<evidence type="ECO:0000256" key="8">
    <source>
        <dbReference type="ARBA" id="ARBA00022679"/>
    </source>
</evidence>
<keyword evidence="8 20" id="KW-0808">Transferase</keyword>
<feature type="modified residue" description="Phosphohistidine; by autocatalysis" evidence="21">
    <location>
        <position position="153"/>
    </location>
</feature>
<evidence type="ECO:0000256" key="12">
    <source>
        <dbReference type="ARBA" id="ARBA00022777"/>
    </source>
</evidence>
<reference evidence="24 25" key="1">
    <citation type="submission" date="2019-04" db="EMBL/GenBank/DDBJ databases">
        <title>Bacillus caeni sp. nov., a bacterium isolated from mangrove sediment.</title>
        <authorList>
            <person name="Huang H."/>
            <person name="Mo K."/>
            <person name="Hu Y."/>
        </authorList>
    </citation>
    <scope>NUCLEOTIDE SEQUENCE [LARGE SCALE GENOMIC DNA]</scope>
    <source>
        <strain evidence="24 25">HB172195</strain>
    </source>
</reference>
<dbReference type="InterPro" id="IPR017203">
    <property type="entry name" value="Sig_transdc_His_kinase_NreB"/>
</dbReference>
<dbReference type="OrthoDB" id="9760839at2"/>
<evidence type="ECO:0000256" key="10">
    <source>
        <dbReference type="ARBA" id="ARBA00022723"/>
    </source>
</evidence>
<dbReference type="Gene3D" id="3.30.450.20">
    <property type="entry name" value="PAS domain"/>
    <property type="match status" value="1"/>
</dbReference>
<keyword evidence="5" id="KW-1003">Cell membrane</keyword>
<dbReference type="InterPro" id="IPR035965">
    <property type="entry name" value="PAS-like_dom_sf"/>
</dbReference>
<dbReference type="CDD" id="cd16917">
    <property type="entry name" value="HATPase_UhpB-NarQ-NarX-like"/>
    <property type="match status" value="1"/>
</dbReference>
<comment type="catalytic activity">
    <reaction evidence="1 20">
        <text>ATP + protein L-histidine = ADP + protein N-phospho-L-histidine.</text>
        <dbReference type="EC" id="2.7.13.3"/>
    </reaction>
</comment>
<evidence type="ECO:0000256" key="20">
    <source>
        <dbReference type="PIRNR" id="PIRNR037432"/>
    </source>
</evidence>
<dbReference type="Proteomes" id="UP000308230">
    <property type="component" value="Unassembled WGS sequence"/>
</dbReference>
<dbReference type="PANTHER" id="PTHR24421">
    <property type="entry name" value="NITRATE/NITRITE SENSOR PROTEIN NARX-RELATED"/>
    <property type="match status" value="1"/>
</dbReference>
<dbReference type="Gene3D" id="3.30.565.10">
    <property type="entry name" value="Histidine kinase-like ATPase, C-terminal domain"/>
    <property type="match status" value="1"/>
</dbReference>
<evidence type="ECO:0000256" key="5">
    <source>
        <dbReference type="ARBA" id="ARBA00022475"/>
    </source>
</evidence>
<evidence type="ECO:0000256" key="16">
    <source>
        <dbReference type="ARBA" id="ARBA00023012"/>
    </source>
</evidence>
<accession>A0A5R9F2F9</accession>
<comment type="PTM">
    <text evidence="21">Autophosphorylated.</text>
</comment>
<keyword evidence="14" id="KW-1133">Transmembrane helix</keyword>
<keyword evidence="11 20" id="KW-0547">Nucleotide-binding</keyword>
<evidence type="ECO:0000313" key="25">
    <source>
        <dbReference type="Proteomes" id="UP000308230"/>
    </source>
</evidence>
<evidence type="ECO:0000256" key="18">
    <source>
        <dbReference type="ARBA" id="ARBA00023136"/>
    </source>
</evidence>
<dbReference type="PROSITE" id="PS50112">
    <property type="entry name" value="PAS"/>
    <property type="match status" value="1"/>
</dbReference>
<keyword evidence="25" id="KW-1185">Reference proteome</keyword>
<proteinExistence type="predicted"/>
<keyword evidence="6" id="KW-0004">4Fe-4S</keyword>
<dbReference type="SUPFAM" id="SSF55874">
    <property type="entry name" value="ATPase domain of HSP90 chaperone/DNA topoisomerase II/histidine kinase"/>
    <property type="match status" value="1"/>
</dbReference>
<keyword evidence="7" id="KW-0963">Cytoplasm</keyword>
<dbReference type="GO" id="GO:0006355">
    <property type="term" value="P:regulation of DNA-templated transcription"/>
    <property type="evidence" value="ECO:0007669"/>
    <property type="project" value="InterPro"/>
</dbReference>
<dbReference type="InterPro" id="IPR003594">
    <property type="entry name" value="HATPase_dom"/>
</dbReference>
<dbReference type="GO" id="GO:0005524">
    <property type="term" value="F:ATP binding"/>
    <property type="evidence" value="ECO:0007669"/>
    <property type="project" value="UniProtKB-KW"/>
</dbReference>
<name>A0A5R9F2F9_9BACL</name>
<keyword evidence="18" id="KW-0472">Membrane</keyword>
<dbReference type="PANTHER" id="PTHR24421:SF37">
    <property type="entry name" value="SENSOR HISTIDINE KINASE NARS"/>
    <property type="match status" value="1"/>
</dbReference>
<dbReference type="InterPro" id="IPR000014">
    <property type="entry name" value="PAS"/>
</dbReference>
<dbReference type="PIRSF" id="PIRSF037432">
    <property type="entry name" value="STHK_NreB"/>
    <property type="match status" value="1"/>
</dbReference>
<dbReference type="PRINTS" id="PR00344">
    <property type="entry name" value="BCTRLSENSOR"/>
</dbReference>
<dbReference type="InterPro" id="IPR004358">
    <property type="entry name" value="Sig_transdc_His_kin-like_C"/>
</dbReference>
<evidence type="ECO:0000259" key="22">
    <source>
        <dbReference type="PROSITE" id="PS50109"/>
    </source>
</evidence>
<evidence type="ECO:0000256" key="14">
    <source>
        <dbReference type="ARBA" id="ARBA00022989"/>
    </source>
</evidence>
<keyword evidence="21" id="KW-0597">Phosphoprotein</keyword>
<dbReference type="Pfam" id="PF02518">
    <property type="entry name" value="HATPase_c"/>
    <property type="match status" value="1"/>
</dbReference>
<keyword evidence="13 20" id="KW-0067">ATP-binding</keyword>
<dbReference type="SUPFAM" id="SSF55785">
    <property type="entry name" value="PYP-like sensor domain (PAS domain)"/>
    <property type="match status" value="1"/>
</dbReference>
<dbReference type="RefSeq" id="WP_138126791.1">
    <property type="nucleotide sequence ID" value="NZ_SWLG01000007.1"/>
</dbReference>
<feature type="domain" description="PAS" evidence="23">
    <location>
        <begin position="7"/>
        <end position="44"/>
    </location>
</feature>
<dbReference type="GO" id="GO:0046983">
    <property type="term" value="F:protein dimerization activity"/>
    <property type="evidence" value="ECO:0007669"/>
    <property type="project" value="InterPro"/>
</dbReference>
<evidence type="ECO:0000256" key="9">
    <source>
        <dbReference type="ARBA" id="ARBA00022692"/>
    </source>
</evidence>
<evidence type="ECO:0000256" key="11">
    <source>
        <dbReference type="ARBA" id="ARBA00022741"/>
    </source>
</evidence>
<dbReference type="InterPro" id="IPR011712">
    <property type="entry name" value="Sig_transdc_His_kin_sub3_dim/P"/>
</dbReference>
<evidence type="ECO:0000256" key="13">
    <source>
        <dbReference type="ARBA" id="ARBA00022840"/>
    </source>
</evidence>
<organism evidence="24 25">
    <name type="scientific">Exobacillus caeni</name>
    <dbReference type="NCBI Taxonomy" id="2574798"/>
    <lineage>
        <taxon>Bacteria</taxon>
        <taxon>Bacillati</taxon>
        <taxon>Bacillota</taxon>
        <taxon>Bacilli</taxon>
        <taxon>Bacillales</taxon>
        <taxon>Guptibacillaceae</taxon>
        <taxon>Exobacillus</taxon>
    </lineage>
</organism>
<evidence type="ECO:0000313" key="24">
    <source>
        <dbReference type="EMBL" id="TLS37271.1"/>
    </source>
</evidence>
<dbReference type="Pfam" id="PF07730">
    <property type="entry name" value="HisKA_3"/>
    <property type="match status" value="1"/>
</dbReference>
<dbReference type="GO" id="GO:0000155">
    <property type="term" value="F:phosphorelay sensor kinase activity"/>
    <property type="evidence" value="ECO:0007669"/>
    <property type="project" value="InterPro"/>
</dbReference>
<keyword evidence="9" id="KW-0812">Transmembrane</keyword>
<evidence type="ECO:0000256" key="3">
    <source>
        <dbReference type="ARBA" id="ARBA00004496"/>
    </source>
</evidence>
<dbReference type="InterPro" id="IPR050482">
    <property type="entry name" value="Sensor_HK_TwoCompSys"/>
</dbReference>
<dbReference type="AlphaFoldDB" id="A0A5R9F2F9"/>
<evidence type="ECO:0000256" key="21">
    <source>
        <dbReference type="PIRSR" id="PIRSR037432-51"/>
    </source>
</evidence>
<feature type="domain" description="Histidine kinase" evidence="22">
    <location>
        <begin position="147"/>
        <end position="339"/>
    </location>
</feature>
<evidence type="ECO:0000256" key="15">
    <source>
        <dbReference type="ARBA" id="ARBA00023004"/>
    </source>
</evidence>
<dbReference type="GO" id="GO:0005737">
    <property type="term" value="C:cytoplasm"/>
    <property type="evidence" value="ECO:0007669"/>
    <property type="project" value="UniProtKB-SubCell"/>
</dbReference>
<keyword evidence="10" id="KW-0479">Metal-binding</keyword>
<keyword evidence="15" id="KW-0408">Iron</keyword>
<dbReference type="GO" id="GO:0051539">
    <property type="term" value="F:4 iron, 4 sulfur cluster binding"/>
    <property type="evidence" value="ECO:0007669"/>
    <property type="project" value="UniProtKB-KW"/>
</dbReference>
<evidence type="ECO:0000256" key="1">
    <source>
        <dbReference type="ARBA" id="ARBA00000085"/>
    </source>
</evidence>
<evidence type="ECO:0000256" key="4">
    <source>
        <dbReference type="ARBA" id="ARBA00004651"/>
    </source>
</evidence>
<dbReference type="InterPro" id="IPR005467">
    <property type="entry name" value="His_kinase_dom"/>
</dbReference>
<comment type="function">
    <text evidence="19">Member of the two-component regulatory system NreB/NreC involved in the control of dissimilatory nitrate/nitrite reduction in response to oxygen. NreB functions as a direct oxygen sensor histidine kinase which is autophosphorylated, in the absence of oxygen, probably at the conserved histidine residue, and transfers its phosphate group probably to a conserved aspartate residue of NreC. NreB/NreC activates the expression of the nitrate (narGHJI) and nitrite (nir) reductase operons, as well as the putative nitrate transporter gene narT.</text>
</comment>
<dbReference type="Gene3D" id="1.20.5.1930">
    <property type="match status" value="1"/>
</dbReference>
<evidence type="ECO:0000259" key="23">
    <source>
        <dbReference type="PROSITE" id="PS50112"/>
    </source>
</evidence>
<protein>
    <recommendedName>
        <fullName evidence="20">Sensor histidine kinase</fullName>
        <ecNumber evidence="20">2.7.13.3</ecNumber>
    </recommendedName>
</protein>
<dbReference type="GO" id="GO:0005506">
    <property type="term" value="F:iron ion binding"/>
    <property type="evidence" value="ECO:0007669"/>
    <property type="project" value="InterPro"/>
</dbReference>
<dbReference type="InterPro" id="IPR013767">
    <property type="entry name" value="PAS_fold"/>
</dbReference>
<dbReference type="NCBIfam" id="TIGR00229">
    <property type="entry name" value="sensory_box"/>
    <property type="match status" value="1"/>
</dbReference>
<dbReference type="PROSITE" id="PS50109">
    <property type="entry name" value="HIS_KIN"/>
    <property type="match status" value="1"/>
</dbReference>
<comment type="subcellular location">
    <subcellularLocation>
        <location evidence="4">Cell membrane</location>
        <topology evidence="4">Multi-pass membrane protein</topology>
    </subcellularLocation>
    <subcellularLocation>
        <location evidence="3">Cytoplasm</location>
    </subcellularLocation>
</comment>
<evidence type="ECO:0000256" key="7">
    <source>
        <dbReference type="ARBA" id="ARBA00022490"/>
    </source>
</evidence>
<keyword evidence="12 20" id="KW-0418">Kinase</keyword>
<keyword evidence="16 20" id="KW-0902">Two-component regulatory system</keyword>
<dbReference type="SMART" id="SM00387">
    <property type="entry name" value="HATPase_c"/>
    <property type="match status" value="1"/>
</dbReference>